<dbReference type="Gene3D" id="1.10.238.150">
    <property type="entry name" value="Formin, FH3 diaphanous domain"/>
    <property type="match status" value="1"/>
</dbReference>
<protein>
    <submittedName>
        <fullName evidence="5">DIAPH1</fullName>
    </submittedName>
</protein>
<dbReference type="GO" id="GO:0005884">
    <property type="term" value="C:actin filament"/>
    <property type="evidence" value="ECO:0007669"/>
    <property type="project" value="TreeGrafter"/>
</dbReference>
<sequence>MDSNSTGRRDSKLLAGLASVKRNSSFLKFGPKSTKSKRDSKVKSTIELQSQDDGGLQQQIKDMSDKEVDAKFEEMLTDMNLTDESKRAPLRKKPIREKRQMLSMQYSRESRLKSSANIDSPASFISELNNRDLTSKHRFELLKQLRVSLTSNTLTWMIEFGGPGLEAILDNLNTCLQSTAERKSATECVRCLRAFTNGKYGLKLVLNHESALTILARAIDVRDEVTMLETVRLMAGVCLVPPHGHSKVLEGITDFNELRQHDERFAAIVKGLNINNNINMRVACLQLTNAIISTPDDLDFRIHLRNEFWRAGIVDIIELLEKDDNEQVKVQLNILLSHRDDDADDFSQRTENIRVEFDDCTECYTYLHNSVAHTSCEVYFLSILSASYVCQG</sequence>
<dbReference type="InterPro" id="IPR044933">
    <property type="entry name" value="DIA_GBD_sf"/>
</dbReference>
<name>A0A7J7IW09_BUGNE</name>
<keyword evidence="2" id="KW-0175">Coiled coil</keyword>
<proteinExistence type="inferred from homology"/>
<evidence type="ECO:0000259" key="4">
    <source>
        <dbReference type="PROSITE" id="PS51232"/>
    </source>
</evidence>
<dbReference type="Gene3D" id="1.25.10.10">
    <property type="entry name" value="Leucine-rich Repeat Variant"/>
    <property type="match status" value="1"/>
</dbReference>
<gene>
    <name evidence="5" type="ORF">EB796_024102</name>
</gene>
<feature type="region of interest" description="Disordered" evidence="3">
    <location>
        <begin position="27"/>
        <end position="56"/>
    </location>
</feature>
<comment type="caution">
    <text evidence="5">The sequence shown here is derived from an EMBL/GenBank/DDBJ whole genome shotgun (WGS) entry which is preliminary data.</text>
</comment>
<accession>A0A7J7IW09</accession>
<dbReference type="InterPro" id="IPR010472">
    <property type="entry name" value="FH3_dom"/>
</dbReference>
<dbReference type="InterPro" id="IPR051412">
    <property type="entry name" value="Formin_Homology_Diaphanous_sf"/>
</dbReference>
<dbReference type="PANTHER" id="PTHR45691">
    <property type="entry name" value="PROTEIN DIAPHANOUS"/>
    <property type="match status" value="1"/>
</dbReference>
<evidence type="ECO:0000256" key="3">
    <source>
        <dbReference type="SAM" id="MobiDB-lite"/>
    </source>
</evidence>
<dbReference type="Pfam" id="PF06367">
    <property type="entry name" value="Drf_FH3"/>
    <property type="match status" value="1"/>
</dbReference>
<dbReference type="InterPro" id="IPR014768">
    <property type="entry name" value="GBD/FH3_dom"/>
</dbReference>
<dbReference type="GO" id="GO:0003779">
    <property type="term" value="F:actin binding"/>
    <property type="evidence" value="ECO:0007669"/>
    <property type="project" value="InterPro"/>
</dbReference>
<dbReference type="PROSITE" id="PS51232">
    <property type="entry name" value="GBD_FH3"/>
    <property type="match status" value="1"/>
</dbReference>
<keyword evidence="6" id="KW-1185">Reference proteome</keyword>
<dbReference type="PANTHER" id="PTHR45691:SF6">
    <property type="entry name" value="PROTEIN DIAPHANOUS"/>
    <property type="match status" value="1"/>
</dbReference>
<dbReference type="SUPFAM" id="SSF48371">
    <property type="entry name" value="ARM repeat"/>
    <property type="match status" value="1"/>
</dbReference>
<reference evidence="5" key="1">
    <citation type="submission" date="2020-06" db="EMBL/GenBank/DDBJ databases">
        <title>Draft genome of Bugula neritina, a colonial animal packing powerful symbionts and potential medicines.</title>
        <authorList>
            <person name="Rayko M."/>
        </authorList>
    </citation>
    <scope>NUCLEOTIDE SEQUENCE [LARGE SCALE GENOMIC DNA]</scope>
    <source>
        <strain evidence="5">Kwan_BN1</strain>
    </source>
</reference>
<dbReference type="InterPro" id="IPR010473">
    <property type="entry name" value="GTPase-bd"/>
</dbReference>
<dbReference type="InterPro" id="IPR011989">
    <property type="entry name" value="ARM-like"/>
</dbReference>
<dbReference type="SMART" id="SM01139">
    <property type="entry name" value="Drf_FH3"/>
    <property type="match status" value="1"/>
</dbReference>
<dbReference type="InterPro" id="IPR016024">
    <property type="entry name" value="ARM-type_fold"/>
</dbReference>
<dbReference type="Gene3D" id="1.10.20.40">
    <property type="entry name" value="Formin, diaphanous GTPase-binding domain"/>
    <property type="match status" value="1"/>
</dbReference>
<dbReference type="SMART" id="SM01140">
    <property type="entry name" value="Drf_GBD"/>
    <property type="match status" value="1"/>
</dbReference>
<dbReference type="Proteomes" id="UP000593567">
    <property type="component" value="Unassembled WGS sequence"/>
</dbReference>
<comment type="similarity">
    <text evidence="1">Belongs to the formin homology family. Diaphanous subfamily.</text>
</comment>
<dbReference type="AlphaFoldDB" id="A0A7J7IW09"/>
<evidence type="ECO:0000256" key="1">
    <source>
        <dbReference type="ARBA" id="ARBA00008214"/>
    </source>
</evidence>
<evidence type="ECO:0000313" key="6">
    <source>
        <dbReference type="Proteomes" id="UP000593567"/>
    </source>
</evidence>
<dbReference type="OrthoDB" id="1104827at2759"/>
<dbReference type="Pfam" id="PF06371">
    <property type="entry name" value="Drf_GBD"/>
    <property type="match status" value="1"/>
</dbReference>
<evidence type="ECO:0000313" key="5">
    <source>
        <dbReference type="EMBL" id="KAF6017621.1"/>
    </source>
</evidence>
<evidence type="ECO:0000256" key="2">
    <source>
        <dbReference type="ARBA" id="ARBA00023054"/>
    </source>
</evidence>
<dbReference type="EMBL" id="VXIV02003375">
    <property type="protein sequence ID" value="KAF6017621.1"/>
    <property type="molecule type" value="Genomic_DNA"/>
</dbReference>
<feature type="domain" description="GBD/FH3" evidence="4">
    <location>
        <begin position="60"/>
        <end position="392"/>
    </location>
</feature>
<organism evidence="5 6">
    <name type="scientific">Bugula neritina</name>
    <name type="common">Brown bryozoan</name>
    <name type="synonym">Sertularia neritina</name>
    <dbReference type="NCBI Taxonomy" id="10212"/>
    <lineage>
        <taxon>Eukaryota</taxon>
        <taxon>Metazoa</taxon>
        <taxon>Spiralia</taxon>
        <taxon>Lophotrochozoa</taxon>
        <taxon>Bryozoa</taxon>
        <taxon>Gymnolaemata</taxon>
        <taxon>Cheilostomatida</taxon>
        <taxon>Flustrina</taxon>
        <taxon>Buguloidea</taxon>
        <taxon>Bugulidae</taxon>
        <taxon>Bugula</taxon>
    </lineage>
</organism>
<dbReference type="GO" id="GO:0030041">
    <property type="term" value="P:actin filament polymerization"/>
    <property type="evidence" value="ECO:0007669"/>
    <property type="project" value="TreeGrafter"/>
</dbReference>
<dbReference type="GO" id="GO:0031267">
    <property type="term" value="F:small GTPase binding"/>
    <property type="evidence" value="ECO:0007669"/>
    <property type="project" value="InterPro"/>
</dbReference>